<dbReference type="SUPFAM" id="SSF53213">
    <property type="entry name" value="LigB-like"/>
    <property type="match status" value="1"/>
</dbReference>
<accession>A0A4V3C452</accession>
<dbReference type="AlphaFoldDB" id="A0A4V3C452"/>
<dbReference type="Proteomes" id="UP000295499">
    <property type="component" value="Unassembled WGS sequence"/>
</dbReference>
<name>A0A4V3C452_9SPHI</name>
<evidence type="ECO:0000313" key="2">
    <source>
        <dbReference type="Proteomes" id="UP000295499"/>
    </source>
</evidence>
<sequence length="94" mass="10719">MVPGLFFWNDINAVPFDWNLEFDTIVKRQIDARNFEDLINYSALGSAALLSIPTSDHYLPMLYALGLLDKDEAITHFYEVYQHGGISMRCFQGG</sequence>
<dbReference type="Gene3D" id="3.40.830.10">
    <property type="entry name" value="LigB-like"/>
    <property type="match status" value="1"/>
</dbReference>
<reference evidence="1 2" key="1">
    <citation type="submission" date="2019-03" db="EMBL/GenBank/DDBJ databases">
        <title>Genomic Encyclopedia of Archaeal and Bacterial Type Strains, Phase II (KMG-II): from individual species to whole genera.</title>
        <authorList>
            <person name="Goeker M."/>
        </authorList>
    </citation>
    <scope>NUCLEOTIDE SEQUENCE [LARGE SCALE GENOMIC DNA]</scope>
    <source>
        <strain evidence="1 2">DSM 19034</strain>
    </source>
</reference>
<keyword evidence="2" id="KW-1185">Reference proteome</keyword>
<evidence type="ECO:0008006" key="3">
    <source>
        <dbReference type="Google" id="ProtNLM"/>
    </source>
</evidence>
<gene>
    <name evidence="1" type="ORF">CLV32_0991</name>
</gene>
<proteinExistence type="predicted"/>
<evidence type="ECO:0000313" key="1">
    <source>
        <dbReference type="EMBL" id="TDO24698.1"/>
    </source>
</evidence>
<dbReference type="EMBL" id="SNWM01000001">
    <property type="protein sequence ID" value="TDO24698.1"/>
    <property type="molecule type" value="Genomic_DNA"/>
</dbReference>
<comment type="caution">
    <text evidence="1">The sequence shown here is derived from an EMBL/GenBank/DDBJ whole genome shotgun (WGS) entry which is preliminary data.</text>
</comment>
<protein>
    <recommendedName>
        <fullName evidence="3">4,5-DOPA dioxygenase extradiol</fullName>
    </recommendedName>
</protein>
<organism evidence="1 2">
    <name type="scientific">Pedobacter duraquae</name>
    <dbReference type="NCBI Taxonomy" id="425511"/>
    <lineage>
        <taxon>Bacteria</taxon>
        <taxon>Pseudomonadati</taxon>
        <taxon>Bacteroidota</taxon>
        <taxon>Sphingobacteriia</taxon>
        <taxon>Sphingobacteriales</taxon>
        <taxon>Sphingobacteriaceae</taxon>
        <taxon>Pedobacter</taxon>
    </lineage>
</organism>